<dbReference type="EMBL" id="GL888375">
    <property type="protein sequence ID" value="EGI62077.1"/>
    <property type="molecule type" value="Genomic_DNA"/>
</dbReference>
<accession>F4WUT0</accession>
<sequence length="146" mass="16475">MRVSVKVDLLVGSRDDQVYGIINGSVDVNARRDQEAGIIRAKWFVCIAKVPTLRSWSKTAISFATVENNEPADAKNSKDTVMSEVDQELGGSRAKERQDPAQRERWKKDGRRMWQKGTKEENWAECTKGRAISSLRLTNVTLVSCF</sequence>
<reference evidence="2" key="1">
    <citation type="submission" date="2011-02" db="EMBL/GenBank/DDBJ databases">
        <title>The genome of the leaf-cutting ant Acromyrmex echinatior suggests key adaptations to social evolution and fungus farming.</title>
        <authorList>
            <person name="Nygaard S."/>
            <person name="Zhang G."/>
        </authorList>
    </citation>
    <scope>NUCLEOTIDE SEQUENCE</scope>
</reference>
<organism evidence="3">
    <name type="scientific">Acromyrmex echinatior</name>
    <name type="common">Panamanian leafcutter ant</name>
    <name type="synonym">Acromyrmex octospinosus echinatior</name>
    <dbReference type="NCBI Taxonomy" id="103372"/>
    <lineage>
        <taxon>Eukaryota</taxon>
        <taxon>Metazoa</taxon>
        <taxon>Ecdysozoa</taxon>
        <taxon>Arthropoda</taxon>
        <taxon>Hexapoda</taxon>
        <taxon>Insecta</taxon>
        <taxon>Pterygota</taxon>
        <taxon>Neoptera</taxon>
        <taxon>Endopterygota</taxon>
        <taxon>Hymenoptera</taxon>
        <taxon>Apocrita</taxon>
        <taxon>Aculeata</taxon>
        <taxon>Formicoidea</taxon>
        <taxon>Formicidae</taxon>
        <taxon>Myrmicinae</taxon>
        <taxon>Acromyrmex</taxon>
    </lineage>
</organism>
<evidence type="ECO:0000313" key="2">
    <source>
        <dbReference type="EMBL" id="EGI62077.1"/>
    </source>
</evidence>
<dbReference type="Proteomes" id="UP000007755">
    <property type="component" value="Unassembled WGS sequence"/>
</dbReference>
<gene>
    <name evidence="2" type="ORF">G5I_09658</name>
</gene>
<protein>
    <submittedName>
        <fullName evidence="2">Uncharacterized protein</fullName>
    </submittedName>
</protein>
<keyword evidence="3" id="KW-1185">Reference proteome</keyword>
<feature type="region of interest" description="Disordered" evidence="1">
    <location>
        <begin position="68"/>
        <end position="114"/>
    </location>
</feature>
<feature type="compositionally biased region" description="Basic and acidic residues" evidence="1">
    <location>
        <begin position="93"/>
        <end position="107"/>
    </location>
</feature>
<evidence type="ECO:0000256" key="1">
    <source>
        <dbReference type="SAM" id="MobiDB-lite"/>
    </source>
</evidence>
<proteinExistence type="predicted"/>
<dbReference type="InParanoid" id="F4WUT0"/>
<evidence type="ECO:0000313" key="3">
    <source>
        <dbReference type="Proteomes" id="UP000007755"/>
    </source>
</evidence>
<name>F4WUT0_ACREC</name>
<dbReference type="AlphaFoldDB" id="F4WUT0"/>